<name>A0A3M6UG27_POCDA</name>
<dbReference type="AlphaFoldDB" id="A0A3M6UG27"/>
<evidence type="ECO:0000313" key="1">
    <source>
        <dbReference type="EMBL" id="RMX52631.1"/>
    </source>
</evidence>
<dbReference type="Proteomes" id="UP000275408">
    <property type="component" value="Unassembled WGS sequence"/>
</dbReference>
<comment type="caution">
    <text evidence="1">The sequence shown here is derived from an EMBL/GenBank/DDBJ whole genome shotgun (WGS) entry which is preliminary data.</text>
</comment>
<sequence length="116" mass="13164">MFLLFQRILNEDTQLTNMLDSCLVFLAHNRSPCVSHILKRVGKDPRPPSGAHVLILTQVGVTKDQVSAAWLSGDKLKAEEVIRNTTVNLHHVKAISLQRYTNSKLHIFYTFFCLTC</sequence>
<reference evidence="1 2" key="1">
    <citation type="journal article" date="2018" name="Sci. Rep.">
        <title>Comparative analysis of the Pocillopora damicornis genome highlights role of immune system in coral evolution.</title>
        <authorList>
            <person name="Cunning R."/>
            <person name="Bay R.A."/>
            <person name="Gillette P."/>
            <person name="Baker A.C."/>
            <person name="Traylor-Knowles N."/>
        </authorList>
    </citation>
    <scope>NUCLEOTIDE SEQUENCE [LARGE SCALE GENOMIC DNA]</scope>
    <source>
        <strain evidence="1">RSMAS</strain>
        <tissue evidence="1">Whole animal</tissue>
    </source>
</reference>
<organism evidence="1 2">
    <name type="scientific">Pocillopora damicornis</name>
    <name type="common">Cauliflower coral</name>
    <name type="synonym">Millepora damicornis</name>
    <dbReference type="NCBI Taxonomy" id="46731"/>
    <lineage>
        <taxon>Eukaryota</taxon>
        <taxon>Metazoa</taxon>
        <taxon>Cnidaria</taxon>
        <taxon>Anthozoa</taxon>
        <taxon>Hexacorallia</taxon>
        <taxon>Scleractinia</taxon>
        <taxon>Astrocoeniina</taxon>
        <taxon>Pocilloporidae</taxon>
        <taxon>Pocillopora</taxon>
    </lineage>
</organism>
<evidence type="ECO:0000313" key="2">
    <source>
        <dbReference type="Proteomes" id="UP000275408"/>
    </source>
</evidence>
<proteinExistence type="predicted"/>
<accession>A0A3M6UG27</accession>
<protein>
    <submittedName>
        <fullName evidence="1">Uncharacterized protein</fullName>
    </submittedName>
</protein>
<gene>
    <name evidence="1" type="ORF">pdam_00016868</name>
</gene>
<dbReference type="EMBL" id="RCHS01001598">
    <property type="protein sequence ID" value="RMX52631.1"/>
    <property type="molecule type" value="Genomic_DNA"/>
</dbReference>
<keyword evidence="2" id="KW-1185">Reference proteome</keyword>